<protein>
    <submittedName>
        <fullName evidence="2">Uncharacterized protein</fullName>
    </submittedName>
</protein>
<feature type="compositionally biased region" description="Polar residues" evidence="1">
    <location>
        <begin position="55"/>
        <end position="65"/>
    </location>
</feature>
<reference evidence="2" key="1">
    <citation type="journal article" date="2022" name="bioRxiv">
        <title>Sequencing and chromosome-scale assembly of the giantPleurodeles waltlgenome.</title>
        <authorList>
            <person name="Brown T."/>
            <person name="Elewa A."/>
            <person name="Iarovenko S."/>
            <person name="Subramanian E."/>
            <person name="Araus A.J."/>
            <person name="Petzold A."/>
            <person name="Susuki M."/>
            <person name="Suzuki K.-i.T."/>
            <person name="Hayashi T."/>
            <person name="Toyoda A."/>
            <person name="Oliveira C."/>
            <person name="Osipova E."/>
            <person name="Leigh N.D."/>
            <person name="Simon A."/>
            <person name="Yun M.H."/>
        </authorList>
    </citation>
    <scope>NUCLEOTIDE SEQUENCE</scope>
    <source>
        <strain evidence="2">20211129_DDA</strain>
        <tissue evidence="2">Liver</tissue>
    </source>
</reference>
<proteinExistence type="predicted"/>
<keyword evidence="3" id="KW-1185">Reference proteome</keyword>
<dbReference type="Proteomes" id="UP001066276">
    <property type="component" value="Chromosome 3_2"/>
</dbReference>
<organism evidence="2 3">
    <name type="scientific">Pleurodeles waltl</name>
    <name type="common">Iberian ribbed newt</name>
    <dbReference type="NCBI Taxonomy" id="8319"/>
    <lineage>
        <taxon>Eukaryota</taxon>
        <taxon>Metazoa</taxon>
        <taxon>Chordata</taxon>
        <taxon>Craniata</taxon>
        <taxon>Vertebrata</taxon>
        <taxon>Euteleostomi</taxon>
        <taxon>Amphibia</taxon>
        <taxon>Batrachia</taxon>
        <taxon>Caudata</taxon>
        <taxon>Salamandroidea</taxon>
        <taxon>Salamandridae</taxon>
        <taxon>Pleurodelinae</taxon>
        <taxon>Pleurodeles</taxon>
    </lineage>
</organism>
<dbReference type="EMBL" id="JANPWB010000006">
    <property type="protein sequence ID" value="KAJ1175308.1"/>
    <property type="molecule type" value="Genomic_DNA"/>
</dbReference>
<accession>A0AAV7TFF3</accession>
<gene>
    <name evidence="2" type="ORF">NDU88_000596</name>
</gene>
<sequence length="227" mass="24897">MCQQGWLPPLPASESATQNANPSGGKAKGKSQGKPWHSDAFEQFSASVLADHVYSHSQPQASTSDDAFKYSNALGSDSSSQDSSGNDQDDAPGASKKMHRDRGSDPGPSPPKELTFDPTEIVHPRSTNWVPLPEVANYVQSHLRQGIDKGVRERLRSECPRPDQAGKVSDTPEVDLTMVTFMKKWAKDPKKGFETAWRSCQDKLLDMSGPLTKIRSLNMAFRLKSLV</sequence>
<feature type="region of interest" description="Disordered" evidence="1">
    <location>
        <begin position="1"/>
        <end position="40"/>
    </location>
</feature>
<evidence type="ECO:0000313" key="3">
    <source>
        <dbReference type="Proteomes" id="UP001066276"/>
    </source>
</evidence>
<dbReference type="AlphaFoldDB" id="A0AAV7TFF3"/>
<feature type="region of interest" description="Disordered" evidence="1">
    <location>
        <begin position="53"/>
        <end position="118"/>
    </location>
</feature>
<evidence type="ECO:0000313" key="2">
    <source>
        <dbReference type="EMBL" id="KAJ1175308.1"/>
    </source>
</evidence>
<name>A0AAV7TFF3_PLEWA</name>
<comment type="caution">
    <text evidence="2">The sequence shown here is derived from an EMBL/GenBank/DDBJ whole genome shotgun (WGS) entry which is preliminary data.</text>
</comment>
<feature type="compositionally biased region" description="Low complexity" evidence="1">
    <location>
        <begin position="71"/>
        <end position="86"/>
    </location>
</feature>
<evidence type="ECO:0000256" key="1">
    <source>
        <dbReference type="SAM" id="MobiDB-lite"/>
    </source>
</evidence>